<sequence>MDLMNLTILLNTFFGFLTFVAWVSSAAILYLYFSKKTFTKIVTDQFLNFAISVAIFSSIGSIVYSEVVGFIPCRFCWYQRYLMYPIAIALLISLVKRPFFRVGYISIIGVFVSIYHIFLQNGGGGGGTCAIDVPCDLKYVDIFGFISIPVMAGTGFLTIFVTLLYYDFARKELVE</sequence>
<evidence type="ECO:0000256" key="7">
    <source>
        <dbReference type="ARBA" id="ARBA00023002"/>
    </source>
</evidence>
<evidence type="ECO:0000256" key="5">
    <source>
        <dbReference type="ARBA" id="ARBA00022982"/>
    </source>
</evidence>
<keyword evidence="8 12" id="KW-0472">Membrane</keyword>
<dbReference type="PANTHER" id="PTHR43469">
    <property type="entry name" value="DISULFIDE FORMATION PROTEIN-RELATED"/>
    <property type="match status" value="1"/>
</dbReference>
<evidence type="ECO:0000256" key="8">
    <source>
        <dbReference type="ARBA" id="ARBA00023136"/>
    </source>
</evidence>
<evidence type="ECO:0000256" key="3">
    <source>
        <dbReference type="ARBA" id="ARBA00022448"/>
    </source>
</evidence>
<evidence type="ECO:0000256" key="4">
    <source>
        <dbReference type="ARBA" id="ARBA00022692"/>
    </source>
</evidence>
<evidence type="ECO:0000256" key="1">
    <source>
        <dbReference type="ARBA" id="ARBA00004141"/>
    </source>
</evidence>
<keyword evidence="5" id="KW-0249">Electron transport</keyword>
<evidence type="ECO:0000256" key="6">
    <source>
        <dbReference type="ARBA" id="ARBA00022989"/>
    </source>
</evidence>
<feature type="transmembrane region" description="Helical" evidence="12">
    <location>
        <begin position="45"/>
        <end position="65"/>
    </location>
</feature>
<comment type="similarity">
    <text evidence="2">Belongs to the DsbB family. BdbC subfamily.</text>
</comment>
<organism evidence="13">
    <name type="scientific">Candidatus Actinomarina minuta</name>
    <dbReference type="NCBI Taxonomy" id="1389454"/>
    <lineage>
        <taxon>Bacteria</taxon>
        <taxon>Bacillati</taxon>
        <taxon>Actinomycetota</taxon>
        <taxon>Actinomycetes</taxon>
        <taxon>Candidatus Actinomarinidae</taxon>
        <taxon>Candidatus Actinomarinales</taxon>
        <taxon>Candidatus Actinomarineae</taxon>
        <taxon>Candidatus Actinomarinaceae</taxon>
        <taxon>Candidatus Actinomarina</taxon>
    </lineage>
</organism>
<protein>
    <submittedName>
        <fullName evidence="13">MedDCM-OCT-S36-C22-cds13</fullName>
    </submittedName>
</protein>
<evidence type="ECO:0000256" key="9">
    <source>
        <dbReference type="ARBA" id="ARBA00023157"/>
    </source>
</evidence>
<feature type="transmembrane region" description="Helical" evidence="12">
    <location>
        <begin position="77"/>
        <end position="95"/>
    </location>
</feature>
<accession>S5DPA1</accession>
<evidence type="ECO:0000256" key="11">
    <source>
        <dbReference type="ARBA" id="ARBA00023284"/>
    </source>
</evidence>
<name>S5DPA1_9ACTN</name>
<dbReference type="PANTHER" id="PTHR43469:SF1">
    <property type="entry name" value="SPBETA PROPHAGE-DERIVED DISULFIDE BOND FORMATION PROTEIN B"/>
    <property type="match status" value="1"/>
</dbReference>
<proteinExistence type="inferred from homology"/>
<keyword evidence="9" id="KW-1015">Disulfide bond</keyword>
<dbReference type="Gene3D" id="1.20.1550.10">
    <property type="entry name" value="DsbB-like"/>
    <property type="match status" value="1"/>
</dbReference>
<dbReference type="InterPro" id="IPR012187">
    <property type="entry name" value="Disulphide_bond_form_BdbC"/>
</dbReference>
<feature type="transmembrane region" description="Helical" evidence="12">
    <location>
        <begin position="142"/>
        <end position="166"/>
    </location>
</feature>
<evidence type="ECO:0000256" key="2">
    <source>
        <dbReference type="ARBA" id="ARBA00007602"/>
    </source>
</evidence>
<dbReference type="GO" id="GO:0006457">
    <property type="term" value="P:protein folding"/>
    <property type="evidence" value="ECO:0007669"/>
    <property type="project" value="InterPro"/>
</dbReference>
<dbReference type="Pfam" id="PF02600">
    <property type="entry name" value="DsbB"/>
    <property type="match status" value="1"/>
</dbReference>
<comment type="subcellular location">
    <subcellularLocation>
        <location evidence="1">Membrane</location>
        <topology evidence="1">Multi-pass membrane protein</topology>
    </subcellularLocation>
</comment>
<keyword evidence="4 12" id="KW-0812">Transmembrane</keyword>
<dbReference type="EMBL" id="KC811130">
    <property type="protein sequence ID" value="AGQ19368.1"/>
    <property type="molecule type" value="Genomic_DNA"/>
</dbReference>
<keyword evidence="10" id="KW-0143">Chaperone</keyword>
<reference evidence="13" key="1">
    <citation type="journal article" date="2013" name="Sci. Rep.">
        <title>Metagenomics uncovers a new group of low GC and ultra-small marine Actinobacteria.</title>
        <authorList>
            <person name="Ghai R."/>
            <person name="Mizuno C.M."/>
            <person name="Picazo A."/>
            <person name="Camacho A."/>
            <person name="Rodriguez-Valera F."/>
        </authorList>
    </citation>
    <scope>NUCLEOTIDE SEQUENCE</scope>
</reference>
<feature type="transmembrane region" description="Helical" evidence="12">
    <location>
        <begin position="102"/>
        <end position="118"/>
    </location>
</feature>
<dbReference type="InterPro" id="IPR003752">
    <property type="entry name" value="DiS_bond_form_DsbB/BdbC"/>
</dbReference>
<dbReference type="GO" id="GO:0016020">
    <property type="term" value="C:membrane"/>
    <property type="evidence" value="ECO:0007669"/>
    <property type="project" value="UniProtKB-SubCell"/>
</dbReference>
<keyword evidence="11" id="KW-0676">Redox-active center</keyword>
<feature type="transmembrane region" description="Helical" evidence="12">
    <location>
        <begin position="12"/>
        <end position="33"/>
    </location>
</feature>
<keyword evidence="3" id="KW-0813">Transport</keyword>
<keyword evidence="6 12" id="KW-1133">Transmembrane helix</keyword>
<dbReference type="SUPFAM" id="SSF158442">
    <property type="entry name" value="DsbB-like"/>
    <property type="match status" value="1"/>
</dbReference>
<evidence type="ECO:0000313" key="13">
    <source>
        <dbReference type="EMBL" id="AGQ19368.1"/>
    </source>
</evidence>
<dbReference type="GO" id="GO:0015035">
    <property type="term" value="F:protein-disulfide reductase activity"/>
    <property type="evidence" value="ECO:0007669"/>
    <property type="project" value="InterPro"/>
</dbReference>
<evidence type="ECO:0000256" key="10">
    <source>
        <dbReference type="ARBA" id="ARBA00023186"/>
    </source>
</evidence>
<dbReference type="InterPro" id="IPR023380">
    <property type="entry name" value="DsbB-like_sf"/>
</dbReference>
<keyword evidence="7" id="KW-0560">Oxidoreductase</keyword>
<evidence type="ECO:0000256" key="12">
    <source>
        <dbReference type="SAM" id="Phobius"/>
    </source>
</evidence>
<dbReference type="AlphaFoldDB" id="S5DPA1"/>